<sequence length="37" mass="4199">MQGHNGTAAIIKQLLRQFPDFWPTAKSARMLFAPEII</sequence>
<dbReference type="AlphaFoldDB" id="A0A256F9A8"/>
<dbReference type="Proteomes" id="UP000215590">
    <property type="component" value="Unassembled WGS sequence"/>
</dbReference>
<evidence type="ECO:0000313" key="1">
    <source>
        <dbReference type="EMBL" id="OYR11434.1"/>
    </source>
</evidence>
<comment type="caution">
    <text evidence="1">The sequence shown here is derived from an EMBL/GenBank/DDBJ whole genome shotgun (WGS) entry which is preliminary data.</text>
</comment>
<accession>A0A256F9A8</accession>
<name>A0A256F9A8_9HYPH</name>
<dbReference type="EMBL" id="NNRJ01000061">
    <property type="protein sequence ID" value="OYR11434.1"/>
    <property type="molecule type" value="Genomic_DNA"/>
</dbReference>
<evidence type="ECO:0000313" key="2">
    <source>
        <dbReference type="Proteomes" id="UP000215590"/>
    </source>
</evidence>
<keyword evidence="2" id="KW-1185">Reference proteome</keyword>
<reference evidence="1 2" key="1">
    <citation type="submission" date="2017-07" db="EMBL/GenBank/DDBJ databases">
        <title>Phylogenetic study on the rhizospheric bacterium Ochrobactrum sp. A44.</title>
        <authorList>
            <person name="Krzyzanowska D.M."/>
            <person name="Ossowicki A."/>
            <person name="Rajewska M."/>
            <person name="Maciag T."/>
            <person name="Kaczynski Z."/>
            <person name="Czerwicka M."/>
            <person name="Jafra S."/>
        </authorList>
    </citation>
    <scope>NUCLEOTIDE SEQUENCE [LARGE SCALE GENOMIC DNA]</scope>
    <source>
        <strain evidence="1 2">DSM 7216</strain>
    </source>
</reference>
<organism evidence="1 2">
    <name type="scientific">Brucella thiophenivorans</name>
    <dbReference type="NCBI Taxonomy" id="571255"/>
    <lineage>
        <taxon>Bacteria</taxon>
        <taxon>Pseudomonadati</taxon>
        <taxon>Pseudomonadota</taxon>
        <taxon>Alphaproteobacteria</taxon>
        <taxon>Hyphomicrobiales</taxon>
        <taxon>Brucellaceae</taxon>
        <taxon>Brucella/Ochrobactrum group</taxon>
        <taxon>Brucella</taxon>
    </lineage>
</organism>
<gene>
    <name evidence="1" type="ORF">CEV31_3811</name>
</gene>
<proteinExistence type="predicted"/>
<protein>
    <submittedName>
        <fullName evidence="1">Uncharacterized protein</fullName>
    </submittedName>
</protein>